<keyword evidence="2" id="KW-0378">Hydrolase</keyword>
<organism evidence="11">
    <name type="scientific">uncultured Acidimicrobiales bacterium</name>
    <dbReference type="NCBI Taxonomy" id="310071"/>
    <lineage>
        <taxon>Bacteria</taxon>
        <taxon>Bacillati</taxon>
        <taxon>Actinomycetota</taxon>
        <taxon>Acidimicrobiia</taxon>
        <taxon>Acidimicrobiales</taxon>
        <taxon>environmental samples</taxon>
    </lineage>
</organism>
<dbReference type="Gene3D" id="3.40.50.300">
    <property type="entry name" value="P-loop containing nucleotide triphosphate hydrolases"/>
    <property type="match status" value="2"/>
</dbReference>
<evidence type="ECO:0000256" key="3">
    <source>
        <dbReference type="ARBA" id="ARBA00022806"/>
    </source>
</evidence>
<dbReference type="SUPFAM" id="SSF52540">
    <property type="entry name" value="P-loop containing nucleoside triphosphate hydrolases"/>
    <property type="match status" value="1"/>
</dbReference>
<dbReference type="InterPro" id="IPR001650">
    <property type="entry name" value="Helicase_C-like"/>
</dbReference>
<dbReference type="PANTHER" id="PTHR47959:SF13">
    <property type="entry name" value="ATP-DEPENDENT RNA HELICASE RHLE"/>
    <property type="match status" value="1"/>
</dbReference>
<evidence type="ECO:0000256" key="4">
    <source>
        <dbReference type="ARBA" id="ARBA00022840"/>
    </source>
</evidence>
<evidence type="ECO:0000313" key="11">
    <source>
        <dbReference type="EMBL" id="CAA9243604.1"/>
    </source>
</evidence>
<name>A0A6J4I8V0_9ACTN</name>
<dbReference type="InterPro" id="IPR044742">
    <property type="entry name" value="DEAD/DEAH_RhlB"/>
</dbReference>
<sequence length="423" mass="45169">MPTFADLGVPSDLLAALERAGVTDPFPIQTAALPDALAGRDVCGRAPTGSGKTLAYGLAAIARIGSSGPRRPTALVLVPTRELAAQVTRALMPYAQARRRWVTSFYGGMPFGPQLKALARGVDIAVACPGRLRDLVERGAIDLSGIEVAVVDEADRMADLGFLGEVQWLLDQCPQRRQVLLFSATLDGAVDDLVKGYQTNPVRHELPEEKTVPATQLAWRTARHGKLALVAEAAKVCGPTIVFCRTRLGAEGVAERLVERGTNAVAIHGDKNQAARARALADFSYGRAQVLVATDVAARGIHVDGVACVIHLDLPDDPKDHVHRSGRTARAGSSGVVITLVAPGEERRVKRLLYAANAAGPITNPDMHVLEALDLPVFVPPPEPERRPRPQSGRNSRNGGGRPHRYDGPRQSGPRLNRAPRAS</sequence>
<dbReference type="GO" id="GO:0016787">
    <property type="term" value="F:hydrolase activity"/>
    <property type="evidence" value="ECO:0007669"/>
    <property type="project" value="UniProtKB-KW"/>
</dbReference>
<dbReference type="InterPro" id="IPR014001">
    <property type="entry name" value="Helicase_ATP-bd"/>
</dbReference>
<dbReference type="InterPro" id="IPR014014">
    <property type="entry name" value="RNA_helicase_DEAD_Q_motif"/>
</dbReference>
<dbReference type="InterPro" id="IPR027417">
    <property type="entry name" value="P-loop_NTPase"/>
</dbReference>
<dbReference type="PROSITE" id="PS51194">
    <property type="entry name" value="HELICASE_CTER"/>
    <property type="match status" value="1"/>
</dbReference>
<dbReference type="GO" id="GO:0003724">
    <property type="term" value="F:RNA helicase activity"/>
    <property type="evidence" value="ECO:0007669"/>
    <property type="project" value="InterPro"/>
</dbReference>
<evidence type="ECO:0000256" key="7">
    <source>
        <dbReference type="SAM" id="MobiDB-lite"/>
    </source>
</evidence>
<dbReference type="PROSITE" id="PS51195">
    <property type="entry name" value="Q_MOTIF"/>
    <property type="match status" value="1"/>
</dbReference>
<dbReference type="PANTHER" id="PTHR47959">
    <property type="entry name" value="ATP-DEPENDENT RNA HELICASE RHLE-RELATED"/>
    <property type="match status" value="1"/>
</dbReference>
<dbReference type="CDD" id="cd00268">
    <property type="entry name" value="DEADc"/>
    <property type="match status" value="1"/>
</dbReference>
<dbReference type="GO" id="GO:0003676">
    <property type="term" value="F:nucleic acid binding"/>
    <property type="evidence" value="ECO:0007669"/>
    <property type="project" value="InterPro"/>
</dbReference>
<keyword evidence="3 11" id="KW-0347">Helicase</keyword>
<comment type="similarity">
    <text evidence="5">Belongs to the DEAD box helicase family.</text>
</comment>
<feature type="domain" description="Helicase ATP-binding" evidence="8">
    <location>
        <begin position="33"/>
        <end position="204"/>
    </location>
</feature>
<feature type="short sequence motif" description="Q motif" evidence="6">
    <location>
        <begin position="2"/>
        <end position="30"/>
    </location>
</feature>
<evidence type="ECO:0000259" key="8">
    <source>
        <dbReference type="PROSITE" id="PS51192"/>
    </source>
</evidence>
<evidence type="ECO:0000256" key="2">
    <source>
        <dbReference type="ARBA" id="ARBA00022801"/>
    </source>
</evidence>
<feature type="region of interest" description="Disordered" evidence="7">
    <location>
        <begin position="379"/>
        <end position="423"/>
    </location>
</feature>
<dbReference type="EMBL" id="CADCSZ010000116">
    <property type="protein sequence ID" value="CAA9243604.1"/>
    <property type="molecule type" value="Genomic_DNA"/>
</dbReference>
<evidence type="ECO:0000256" key="6">
    <source>
        <dbReference type="PROSITE-ProRule" id="PRU00552"/>
    </source>
</evidence>
<accession>A0A6J4I8V0</accession>
<dbReference type="GO" id="GO:0005524">
    <property type="term" value="F:ATP binding"/>
    <property type="evidence" value="ECO:0007669"/>
    <property type="project" value="UniProtKB-KW"/>
</dbReference>
<dbReference type="CDD" id="cd18787">
    <property type="entry name" value="SF2_C_DEAD"/>
    <property type="match status" value="1"/>
</dbReference>
<gene>
    <name evidence="11" type="ORF">AVDCRST_MAG76-1904</name>
</gene>
<dbReference type="Pfam" id="PF00270">
    <property type="entry name" value="DEAD"/>
    <property type="match status" value="1"/>
</dbReference>
<dbReference type="InterPro" id="IPR050079">
    <property type="entry name" value="DEAD_box_RNA_helicase"/>
</dbReference>
<dbReference type="Pfam" id="PF00271">
    <property type="entry name" value="Helicase_C"/>
    <property type="match status" value="1"/>
</dbReference>
<reference evidence="11" key="1">
    <citation type="submission" date="2020-02" db="EMBL/GenBank/DDBJ databases">
        <authorList>
            <person name="Meier V. D."/>
        </authorList>
    </citation>
    <scope>NUCLEOTIDE SEQUENCE</scope>
    <source>
        <strain evidence="11">AVDCRST_MAG76</strain>
    </source>
</reference>
<dbReference type="SMART" id="SM00487">
    <property type="entry name" value="DEXDc"/>
    <property type="match status" value="1"/>
</dbReference>
<evidence type="ECO:0000256" key="5">
    <source>
        <dbReference type="ARBA" id="ARBA00038437"/>
    </source>
</evidence>
<feature type="domain" description="DEAD-box RNA helicase Q" evidence="10">
    <location>
        <begin position="2"/>
        <end position="30"/>
    </location>
</feature>
<evidence type="ECO:0000259" key="9">
    <source>
        <dbReference type="PROSITE" id="PS51194"/>
    </source>
</evidence>
<proteinExistence type="inferred from homology"/>
<protein>
    <submittedName>
        <fullName evidence="11">ATP-dependent RNA helicase RhlE</fullName>
    </submittedName>
</protein>
<dbReference type="PROSITE" id="PS51192">
    <property type="entry name" value="HELICASE_ATP_BIND_1"/>
    <property type="match status" value="1"/>
</dbReference>
<dbReference type="SMART" id="SM00490">
    <property type="entry name" value="HELICc"/>
    <property type="match status" value="1"/>
</dbReference>
<dbReference type="AlphaFoldDB" id="A0A6J4I8V0"/>
<evidence type="ECO:0000259" key="10">
    <source>
        <dbReference type="PROSITE" id="PS51195"/>
    </source>
</evidence>
<keyword evidence="4" id="KW-0067">ATP-binding</keyword>
<dbReference type="GO" id="GO:0005829">
    <property type="term" value="C:cytosol"/>
    <property type="evidence" value="ECO:0007669"/>
    <property type="project" value="TreeGrafter"/>
</dbReference>
<feature type="domain" description="Helicase C-terminal" evidence="9">
    <location>
        <begin position="229"/>
        <end position="371"/>
    </location>
</feature>
<dbReference type="InterPro" id="IPR011545">
    <property type="entry name" value="DEAD/DEAH_box_helicase_dom"/>
</dbReference>
<evidence type="ECO:0000256" key="1">
    <source>
        <dbReference type="ARBA" id="ARBA00022741"/>
    </source>
</evidence>
<keyword evidence="1" id="KW-0547">Nucleotide-binding</keyword>